<dbReference type="InterPro" id="IPR029058">
    <property type="entry name" value="AB_hydrolase_fold"/>
</dbReference>
<evidence type="ECO:0000259" key="1">
    <source>
        <dbReference type="Pfam" id="PF00561"/>
    </source>
</evidence>
<dbReference type="Proteomes" id="UP000189739">
    <property type="component" value="Unassembled WGS sequence"/>
</dbReference>
<feature type="domain" description="AB hydrolase-1" evidence="1">
    <location>
        <begin position="62"/>
        <end position="285"/>
    </location>
</feature>
<dbReference type="PANTHER" id="PTHR43798">
    <property type="entry name" value="MONOACYLGLYCEROL LIPASE"/>
    <property type="match status" value="1"/>
</dbReference>
<gene>
    <name evidence="2" type="ORF">BC343_21620</name>
</gene>
<dbReference type="InterPro" id="IPR000073">
    <property type="entry name" value="AB_hydrolase_1"/>
</dbReference>
<comment type="caution">
    <text evidence="2">The sequence shown here is derived from an EMBL/GenBank/DDBJ whole genome shotgun (WGS) entry which is preliminary data.</text>
</comment>
<reference evidence="2 3" key="1">
    <citation type="submission" date="2016-07" db="EMBL/GenBank/DDBJ databases">
        <title>Genomic analysis of zinc-resistant bacterium Mucilaginibacter pedocola TBZ30.</title>
        <authorList>
            <person name="Huang J."/>
            <person name="Tang J."/>
        </authorList>
    </citation>
    <scope>NUCLEOTIDE SEQUENCE [LARGE SCALE GENOMIC DNA]</scope>
    <source>
        <strain evidence="2 3">TBZ30</strain>
    </source>
</reference>
<dbReference type="Gene3D" id="3.40.50.1820">
    <property type="entry name" value="alpha/beta hydrolase"/>
    <property type="match status" value="1"/>
</dbReference>
<accession>A0A1S9PJS7</accession>
<dbReference type="EMBL" id="MBTF01000003">
    <property type="protein sequence ID" value="OOQ61213.1"/>
    <property type="molecule type" value="Genomic_DNA"/>
</dbReference>
<sequence length="300" mass="34106">MVTFLLVILVFAAAAVAVIYFTQNKETKELTYNLRKNTNGSYVELSGGVTHYELDGPDSGRVVVLVHGFSVPYYIWNGTYEYLVAHGFRVLRYDEFGRGYSDRPDTVYNKELYTDQLKELTTKLELKQPISLVGVSFGGAVVTDFANTYPDIVSKVVLVDPVFNFGKPDALPQITTIKEILNADKRASGQMDDFKYPDKHPTWVDQYIPQMEYKGFRHALVSTQFNYNFDPKESYGKLNNLHKPVMLIWGKDDKTVPFTFSNQLNGILKSEFLPVEDAGHLPFLEQEDIVNPALVTFLKK</sequence>
<proteinExistence type="predicted"/>
<keyword evidence="3" id="KW-1185">Reference proteome</keyword>
<dbReference type="AlphaFoldDB" id="A0A1S9PJS7"/>
<name>A0A1S9PJS7_9SPHI</name>
<dbReference type="GO" id="GO:0016020">
    <property type="term" value="C:membrane"/>
    <property type="evidence" value="ECO:0007669"/>
    <property type="project" value="TreeGrafter"/>
</dbReference>
<dbReference type="PANTHER" id="PTHR43798:SF33">
    <property type="entry name" value="HYDROLASE, PUTATIVE (AFU_ORTHOLOGUE AFUA_2G14860)-RELATED"/>
    <property type="match status" value="1"/>
</dbReference>
<organism evidence="2 3">
    <name type="scientific">Mucilaginibacter pedocola</name>
    <dbReference type="NCBI Taxonomy" id="1792845"/>
    <lineage>
        <taxon>Bacteria</taxon>
        <taxon>Pseudomonadati</taxon>
        <taxon>Bacteroidota</taxon>
        <taxon>Sphingobacteriia</taxon>
        <taxon>Sphingobacteriales</taxon>
        <taxon>Sphingobacteriaceae</taxon>
        <taxon>Mucilaginibacter</taxon>
    </lineage>
</organism>
<dbReference type="PRINTS" id="PR00111">
    <property type="entry name" value="ABHYDROLASE"/>
</dbReference>
<evidence type="ECO:0000313" key="3">
    <source>
        <dbReference type="Proteomes" id="UP000189739"/>
    </source>
</evidence>
<dbReference type="STRING" id="1792845.BC343_21620"/>
<dbReference type="Pfam" id="PF00561">
    <property type="entry name" value="Abhydrolase_1"/>
    <property type="match status" value="1"/>
</dbReference>
<dbReference type="InterPro" id="IPR050266">
    <property type="entry name" value="AB_hydrolase_sf"/>
</dbReference>
<dbReference type="SUPFAM" id="SSF53474">
    <property type="entry name" value="alpha/beta-Hydrolases"/>
    <property type="match status" value="1"/>
</dbReference>
<protein>
    <recommendedName>
        <fullName evidence="1">AB hydrolase-1 domain-containing protein</fullName>
    </recommendedName>
</protein>
<evidence type="ECO:0000313" key="2">
    <source>
        <dbReference type="EMBL" id="OOQ61213.1"/>
    </source>
</evidence>